<comment type="caution">
    <text evidence="9">The sequence shown here is derived from an EMBL/GenBank/DDBJ whole genome shotgun (WGS) entry which is preliminary data.</text>
</comment>
<evidence type="ECO:0000256" key="7">
    <source>
        <dbReference type="ARBA" id="ARBA00022989"/>
    </source>
</evidence>
<keyword evidence="6" id="KW-0256">Endoplasmic reticulum</keyword>
<keyword evidence="5" id="KW-0812">Transmembrane</keyword>
<proteinExistence type="predicted"/>
<accession>A0A7J7KGC4</accession>
<evidence type="ECO:0000313" key="10">
    <source>
        <dbReference type="Proteomes" id="UP000593567"/>
    </source>
</evidence>
<keyword evidence="4" id="KW-0808">Transferase</keyword>
<evidence type="ECO:0000256" key="5">
    <source>
        <dbReference type="ARBA" id="ARBA00022692"/>
    </source>
</evidence>
<dbReference type="GO" id="GO:0000030">
    <property type="term" value="F:mannosyltransferase activity"/>
    <property type="evidence" value="ECO:0007669"/>
    <property type="project" value="InterPro"/>
</dbReference>
<evidence type="ECO:0000256" key="1">
    <source>
        <dbReference type="ARBA" id="ARBA00004389"/>
    </source>
</evidence>
<evidence type="ECO:0000313" key="9">
    <source>
        <dbReference type="EMBL" id="KAF6036941.1"/>
    </source>
</evidence>
<dbReference type="Proteomes" id="UP000593567">
    <property type="component" value="Unassembled WGS sequence"/>
</dbReference>
<comment type="subcellular location">
    <subcellularLocation>
        <location evidence="1">Endoplasmic reticulum membrane</location>
        <topology evidence="1">Single-pass membrane protein</topology>
    </subcellularLocation>
</comment>
<evidence type="ECO:0000256" key="4">
    <source>
        <dbReference type="ARBA" id="ARBA00022679"/>
    </source>
</evidence>
<evidence type="ECO:0000256" key="2">
    <source>
        <dbReference type="ARBA" id="ARBA00004922"/>
    </source>
</evidence>
<comment type="pathway">
    <text evidence="2">Protein modification; protein glycosylation.</text>
</comment>
<sequence length="145" mass="16620">MRNHAVSFAENGYKVQHVGYAGTTPHRSFVTNKNIDVFYVLDTPEFHKYMPRLAAYGVKVLWQTVCLLWTLCQTSKSSHLLLQNPPAIPTLAVAWLFCLFRCTRLRIDVLYDKAAPQFKSLSVDEKHKLYLKLSKNISDFKGVEA</sequence>
<evidence type="ECO:0000256" key="3">
    <source>
        <dbReference type="ARBA" id="ARBA00022676"/>
    </source>
</evidence>
<dbReference type="OrthoDB" id="614844at2759"/>
<dbReference type="PANTHER" id="PTHR13036:SF0">
    <property type="entry name" value="CHITOBIOSYLDIPHOSPHODOLICHOL BETA-MANNOSYLTRANSFERASE"/>
    <property type="match status" value="1"/>
</dbReference>
<dbReference type="EMBL" id="VXIV02000646">
    <property type="protein sequence ID" value="KAF6036941.1"/>
    <property type="molecule type" value="Genomic_DNA"/>
</dbReference>
<keyword evidence="10" id="KW-1185">Reference proteome</keyword>
<gene>
    <name evidence="9" type="ORF">EB796_004760</name>
</gene>
<dbReference type="PANTHER" id="PTHR13036">
    <property type="entry name" value="BETA1,4 MANNOSYLTRANSFERASE"/>
    <property type="match status" value="1"/>
</dbReference>
<keyword evidence="3" id="KW-0328">Glycosyltransferase</keyword>
<dbReference type="GO" id="GO:0005789">
    <property type="term" value="C:endoplasmic reticulum membrane"/>
    <property type="evidence" value="ECO:0007669"/>
    <property type="project" value="UniProtKB-SubCell"/>
</dbReference>
<organism evidence="9 10">
    <name type="scientific">Bugula neritina</name>
    <name type="common">Brown bryozoan</name>
    <name type="synonym">Sertularia neritina</name>
    <dbReference type="NCBI Taxonomy" id="10212"/>
    <lineage>
        <taxon>Eukaryota</taxon>
        <taxon>Metazoa</taxon>
        <taxon>Spiralia</taxon>
        <taxon>Lophotrochozoa</taxon>
        <taxon>Bryozoa</taxon>
        <taxon>Gymnolaemata</taxon>
        <taxon>Cheilostomatida</taxon>
        <taxon>Flustrina</taxon>
        <taxon>Buguloidea</taxon>
        <taxon>Bugulidae</taxon>
        <taxon>Bugula</taxon>
    </lineage>
</organism>
<reference evidence="9" key="1">
    <citation type="submission" date="2020-06" db="EMBL/GenBank/DDBJ databases">
        <title>Draft genome of Bugula neritina, a colonial animal packing powerful symbionts and potential medicines.</title>
        <authorList>
            <person name="Rayko M."/>
        </authorList>
    </citation>
    <scope>NUCLEOTIDE SEQUENCE [LARGE SCALE GENOMIC DNA]</scope>
    <source>
        <strain evidence="9">Kwan_BN1</strain>
    </source>
</reference>
<keyword evidence="7" id="KW-1133">Transmembrane helix</keyword>
<name>A0A7J7KGC4_BUGNE</name>
<protein>
    <submittedName>
        <fullName evidence="9">Uncharacterized protein</fullName>
    </submittedName>
</protein>
<evidence type="ECO:0000256" key="8">
    <source>
        <dbReference type="ARBA" id="ARBA00023136"/>
    </source>
</evidence>
<keyword evidence="8" id="KW-0472">Membrane</keyword>
<evidence type="ECO:0000256" key="6">
    <source>
        <dbReference type="ARBA" id="ARBA00022824"/>
    </source>
</evidence>
<dbReference type="InterPro" id="IPR026051">
    <property type="entry name" value="ALG1-like"/>
</dbReference>
<dbReference type="AlphaFoldDB" id="A0A7J7KGC4"/>